<proteinExistence type="predicted"/>
<evidence type="ECO:0000313" key="2">
    <source>
        <dbReference type="Proteomes" id="UP000229307"/>
    </source>
</evidence>
<name>A0A2M7SDU8_9BACT</name>
<reference evidence="2" key="1">
    <citation type="submission" date="2017-09" db="EMBL/GenBank/DDBJ databases">
        <title>Depth-based differentiation of microbial function through sediment-hosted aquifers and enrichment of novel symbionts in the deep terrestrial subsurface.</title>
        <authorList>
            <person name="Probst A.J."/>
            <person name="Ladd B."/>
            <person name="Jarett J.K."/>
            <person name="Geller-Mcgrath D.E."/>
            <person name="Sieber C.M.K."/>
            <person name="Emerson J.B."/>
            <person name="Anantharaman K."/>
            <person name="Thomas B.C."/>
            <person name="Malmstrom R."/>
            <person name="Stieglmeier M."/>
            <person name="Klingl A."/>
            <person name="Woyke T."/>
            <person name="Ryan C.M."/>
            <person name="Banfield J.F."/>
        </authorList>
    </citation>
    <scope>NUCLEOTIDE SEQUENCE [LARGE SCALE GENOMIC DNA]</scope>
</reference>
<organism evidence="1 2">
    <name type="scientific">Candidatus Desantisbacteria bacterium CG_4_10_14_0_8_um_filter_48_22</name>
    <dbReference type="NCBI Taxonomy" id="1974543"/>
    <lineage>
        <taxon>Bacteria</taxon>
        <taxon>Candidatus Desantisiibacteriota</taxon>
    </lineage>
</organism>
<dbReference type="AlphaFoldDB" id="A0A2M7SDU8"/>
<accession>A0A2M7SDU8</accession>
<gene>
    <name evidence="1" type="ORF">COY52_03330</name>
</gene>
<comment type="caution">
    <text evidence="1">The sequence shown here is derived from an EMBL/GenBank/DDBJ whole genome shotgun (WGS) entry which is preliminary data.</text>
</comment>
<protein>
    <submittedName>
        <fullName evidence="1">Uncharacterized protein</fullName>
    </submittedName>
</protein>
<dbReference type="EMBL" id="PFMR01000092">
    <property type="protein sequence ID" value="PIZ17692.1"/>
    <property type="molecule type" value="Genomic_DNA"/>
</dbReference>
<evidence type="ECO:0000313" key="1">
    <source>
        <dbReference type="EMBL" id="PIZ17692.1"/>
    </source>
</evidence>
<sequence length="136" mass="16203">MDYKKHNEENAKLWEDYRNRTNARVPVTIAFDEQFHLHRLGRTFRQYYGDVRTQVEIQLDGQKWVRENVLQDAEMGIPQEWNISPPCWMGENEFFGADIVVQENDYSWGMPLELSKAELLKKLQGIDVKERVQAWT</sequence>
<dbReference type="Proteomes" id="UP000229307">
    <property type="component" value="Unassembled WGS sequence"/>
</dbReference>
<feature type="non-terminal residue" evidence="1">
    <location>
        <position position="136"/>
    </location>
</feature>